<protein>
    <submittedName>
        <fullName evidence="2">Class I SAM-dependent methyltransferase</fullName>
        <ecNumber evidence="2">2.1.1.-</ecNumber>
    </submittedName>
</protein>
<comment type="caution">
    <text evidence="2">The sequence shown here is derived from an EMBL/GenBank/DDBJ whole genome shotgun (WGS) entry which is preliminary data.</text>
</comment>
<dbReference type="InterPro" id="IPR050508">
    <property type="entry name" value="Methyltransf_Superfamily"/>
</dbReference>
<dbReference type="CDD" id="cd02440">
    <property type="entry name" value="AdoMet_MTases"/>
    <property type="match status" value="1"/>
</dbReference>
<dbReference type="GO" id="GO:0008168">
    <property type="term" value="F:methyltransferase activity"/>
    <property type="evidence" value="ECO:0007669"/>
    <property type="project" value="UniProtKB-KW"/>
</dbReference>
<dbReference type="Pfam" id="PF08241">
    <property type="entry name" value="Methyltransf_11"/>
    <property type="match status" value="1"/>
</dbReference>
<organism evidence="2 3">
    <name type="scientific">Streptosporangium vulgare</name>
    <dbReference type="NCBI Taxonomy" id="46190"/>
    <lineage>
        <taxon>Bacteria</taxon>
        <taxon>Bacillati</taxon>
        <taxon>Actinomycetota</taxon>
        <taxon>Actinomycetes</taxon>
        <taxon>Streptosporangiales</taxon>
        <taxon>Streptosporangiaceae</taxon>
        <taxon>Streptosporangium</taxon>
    </lineage>
</organism>
<gene>
    <name evidence="2" type="ORF">ACFFRH_32295</name>
</gene>
<name>A0ABV5TM32_9ACTN</name>
<dbReference type="RefSeq" id="WP_344743402.1">
    <property type="nucleotide sequence ID" value="NZ_BAAAWW010000025.1"/>
</dbReference>
<evidence type="ECO:0000313" key="3">
    <source>
        <dbReference type="Proteomes" id="UP001589610"/>
    </source>
</evidence>
<accession>A0ABV5TM32</accession>
<dbReference type="InterPro" id="IPR013216">
    <property type="entry name" value="Methyltransf_11"/>
</dbReference>
<sequence length="218" mass="24607">MIGVPSRPLKLLPESALLRSSPVDHPDWNYRPLLGTVQRLRFQIVLEILGDRRYDRLLEIGYGSGVFMPELAGRCDEIYGIDPNSRPREVAENLALHGVKADLTRTGAESLPYEDGYFDCVVAVSSLEFVPDIEAACREIRRVLRPGGTLAVVTPGDTPLWDLALRVATRESPSIFADRRQKLQPALRSHFRLAREVRIPRLAWKAVRLYTGLHLRTD</sequence>
<keyword evidence="3" id="KW-1185">Reference proteome</keyword>
<dbReference type="SUPFAM" id="SSF53335">
    <property type="entry name" value="S-adenosyl-L-methionine-dependent methyltransferases"/>
    <property type="match status" value="1"/>
</dbReference>
<evidence type="ECO:0000259" key="1">
    <source>
        <dbReference type="Pfam" id="PF08241"/>
    </source>
</evidence>
<dbReference type="PANTHER" id="PTHR42912">
    <property type="entry name" value="METHYLTRANSFERASE"/>
    <property type="match status" value="1"/>
</dbReference>
<reference evidence="2 3" key="1">
    <citation type="submission" date="2024-09" db="EMBL/GenBank/DDBJ databases">
        <authorList>
            <person name="Sun Q."/>
            <person name="Mori K."/>
        </authorList>
    </citation>
    <scope>NUCLEOTIDE SEQUENCE [LARGE SCALE GENOMIC DNA]</scope>
    <source>
        <strain evidence="2 3">JCM 3028</strain>
    </source>
</reference>
<dbReference type="Proteomes" id="UP001589610">
    <property type="component" value="Unassembled WGS sequence"/>
</dbReference>
<dbReference type="Gene3D" id="3.40.50.150">
    <property type="entry name" value="Vaccinia Virus protein VP39"/>
    <property type="match status" value="1"/>
</dbReference>
<proteinExistence type="predicted"/>
<feature type="domain" description="Methyltransferase type 11" evidence="1">
    <location>
        <begin position="58"/>
        <end position="151"/>
    </location>
</feature>
<evidence type="ECO:0000313" key="2">
    <source>
        <dbReference type="EMBL" id="MFB9680187.1"/>
    </source>
</evidence>
<dbReference type="EC" id="2.1.1.-" evidence="2"/>
<dbReference type="GO" id="GO:0032259">
    <property type="term" value="P:methylation"/>
    <property type="evidence" value="ECO:0007669"/>
    <property type="project" value="UniProtKB-KW"/>
</dbReference>
<keyword evidence="2" id="KW-0808">Transferase</keyword>
<keyword evidence="2" id="KW-0489">Methyltransferase</keyword>
<dbReference type="InterPro" id="IPR029063">
    <property type="entry name" value="SAM-dependent_MTases_sf"/>
</dbReference>
<dbReference type="EMBL" id="JBHMBS010000021">
    <property type="protein sequence ID" value="MFB9680187.1"/>
    <property type="molecule type" value="Genomic_DNA"/>
</dbReference>